<dbReference type="InterPro" id="IPR007922">
    <property type="entry name" value="DciA-like"/>
</dbReference>
<protein>
    <submittedName>
        <fullName evidence="2">DUF721 domain-containing protein</fullName>
    </submittedName>
</protein>
<evidence type="ECO:0000256" key="1">
    <source>
        <dbReference type="SAM" id="MobiDB-lite"/>
    </source>
</evidence>
<sequence length="199" mass="22181">MMVWRVHTQHTGMGRMADETGMKKTARSSASGQDRKADGKGWSDYRRGKGRMIGALLPPLTKPIFRKKSPLFVRLLMEWETLVGPALAEVSEPCRLRPGVLTIRCCGPAAVEMQYAAPRLLANINTACGLYGDEALKQIKLLQDRPVQRKSSHRPQKKWKDAAPVPVNGIEDAGLKETLERLGGHIRAKKQGTKKARRF</sequence>
<evidence type="ECO:0000313" key="2">
    <source>
        <dbReference type="EMBL" id="POS65153.1"/>
    </source>
</evidence>
<feature type="region of interest" description="Disordered" evidence="1">
    <location>
        <begin position="18"/>
        <end position="42"/>
    </location>
</feature>
<comment type="caution">
    <text evidence="2">The sequence shown here is derived from an EMBL/GenBank/DDBJ whole genome shotgun (WGS) entry which is preliminary data.</text>
</comment>
<feature type="compositionally biased region" description="Basic and acidic residues" evidence="1">
    <location>
        <begin position="33"/>
        <end position="42"/>
    </location>
</feature>
<accession>A0ABX4ZR53</accession>
<evidence type="ECO:0000313" key="3">
    <source>
        <dbReference type="Proteomes" id="UP000237218"/>
    </source>
</evidence>
<keyword evidence="3" id="KW-1185">Reference proteome</keyword>
<name>A0ABX4ZR53_9PROT</name>
<dbReference type="Proteomes" id="UP000237218">
    <property type="component" value="Unassembled WGS sequence"/>
</dbReference>
<gene>
    <name evidence="2" type="ORF">ASQ42_00685</name>
</gene>
<reference evidence="2 3" key="1">
    <citation type="submission" date="2018-02" db="EMBL/GenBank/DDBJ databases">
        <title>Draft genome sequences of four Parasaccharibacter apium strains isolated from honey bees.</title>
        <authorList>
            <person name="Corby-Harris V.L."/>
            <person name="Anderson K.E."/>
        </authorList>
    </citation>
    <scope>NUCLEOTIDE SEQUENCE [LARGE SCALE GENOMIC DNA]</scope>
    <source>
        <strain evidence="2 3">B8</strain>
    </source>
</reference>
<proteinExistence type="predicted"/>
<dbReference type="EMBL" id="LMYI01000001">
    <property type="protein sequence ID" value="POS65153.1"/>
    <property type="molecule type" value="Genomic_DNA"/>
</dbReference>
<dbReference type="Pfam" id="PF05258">
    <property type="entry name" value="DciA"/>
    <property type="match status" value="1"/>
</dbReference>
<organism evidence="2 3">
    <name type="scientific">Parasaccharibacter apium</name>
    <dbReference type="NCBI Taxonomy" id="1510841"/>
    <lineage>
        <taxon>Bacteria</taxon>
        <taxon>Pseudomonadati</taxon>
        <taxon>Pseudomonadota</taxon>
        <taxon>Alphaproteobacteria</taxon>
        <taxon>Acetobacterales</taxon>
        <taxon>Acetobacteraceae</taxon>
        <taxon>Parasaccharibacter</taxon>
    </lineage>
</organism>